<keyword evidence="10" id="KW-1133">Transmembrane helix</keyword>
<accession>A0ABY2HGF0</accession>
<protein>
    <recommendedName>
        <fullName evidence="3 8">Mannan endo-1,6-alpha-mannosidase</fullName>
        <ecNumber evidence="3 8">3.2.1.101</ecNumber>
    </recommendedName>
</protein>
<sequence length="485" mass="52469">MRSFVRPGALAALVAAADVAVAQQSPFSIASTSDIKKTAATVAWDMLQYYHGNESGQTPGILPGPPPAGDYYWWEGGAMWGTLIDYWYLTGDTTYNDLTMQGIQWQTGPDDDFQPPNVTLSLGNDDQGFWGMTAMLAAEEKFPDPPADKPQWLALAQGVFNTQASPERHDDTCGGGLRWQIPPTNPGYSYKNSIANGCFFNLGARLARYTGNTTYSDWAEKTWDWMLSVGFLNNDTYAIYDGADVSNNCTQINKAEFSYNNAVWTLGAAYMYNHVRILMMLIILILLSLAKHRKLTVEQTSSDTWKARLEKLVDHGLETFFPDGIAYEPSCEGVGTCTTDMVSFKGYIHRWYSTMTQLAPFMAPKVLPVLKTSAEAAIKQCTGGALGRQCGFKWNTGKYDGRTGAGQEMNVVGAVSSLLIGDAAVPVTGDSGGTSKGNPNAGSKPNSFQRPESPVTAGDKAGAGIVTIIIIGSLCTALTWMSIGA</sequence>
<keyword evidence="7 8" id="KW-0326">Glycosidase</keyword>
<evidence type="ECO:0000256" key="3">
    <source>
        <dbReference type="ARBA" id="ARBA00012350"/>
    </source>
</evidence>
<keyword evidence="4 11" id="KW-0732">Signal</keyword>
<feature type="chain" id="PRO_5047075207" description="Mannan endo-1,6-alpha-mannosidase" evidence="11">
    <location>
        <begin position="23"/>
        <end position="485"/>
    </location>
</feature>
<dbReference type="InterPro" id="IPR008928">
    <property type="entry name" value="6-hairpin_glycosidase_sf"/>
</dbReference>
<name>A0ABY2HGF0_9HYPO</name>
<feature type="region of interest" description="Disordered" evidence="9">
    <location>
        <begin position="429"/>
        <end position="458"/>
    </location>
</feature>
<evidence type="ECO:0000256" key="1">
    <source>
        <dbReference type="ARBA" id="ARBA00001452"/>
    </source>
</evidence>
<evidence type="ECO:0000256" key="5">
    <source>
        <dbReference type="ARBA" id="ARBA00022801"/>
    </source>
</evidence>
<evidence type="ECO:0000256" key="4">
    <source>
        <dbReference type="ARBA" id="ARBA00022729"/>
    </source>
</evidence>
<dbReference type="Proteomes" id="UP001642720">
    <property type="component" value="Unassembled WGS sequence"/>
</dbReference>
<comment type="caution">
    <text evidence="12">The sequence shown here is derived from an EMBL/GenBank/DDBJ whole genome shotgun (WGS) entry which is preliminary data.</text>
</comment>
<evidence type="ECO:0000313" key="13">
    <source>
        <dbReference type="Proteomes" id="UP001642720"/>
    </source>
</evidence>
<keyword evidence="10" id="KW-0812">Transmembrane</keyword>
<reference evidence="12 13" key="1">
    <citation type="submission" date="2018-01" db="EMBL/GenBank/DDBJ databases">
        <title>Genome characterization of the sugarcane-associated fungus Trichoderma ghanense CCMA-1212 and their application in lignocelulose bioconversion.</title>
        <authorList>
            <person name="Steindorff A.S."/>
            <person name="Mendes T.D."/>
            <person name="Vilela E.S.D."/>
            <person name="Rodrigues D.S."/>
            <person name="Formighieri E.F."/>
            <person name="Melo I.S."/>
            <person name="Favaro L.C.L."/>
        </authorList>
    </citation>
    <scope>NUCLEOTIDE SEQUENCE [LARGE SCALE GENOMIC DNA]</scope>
    <source>
        <strain evidence="12 13">CCMA-1212</strain>
    </source>
</reference>
<feature type="signal peptide" evidence="11">
    <location>
        <begin position="1"/>
        <end position="22"/>
    </location>
</feature>
<evidence type="ECO:0000256" key="2">
    <source>
        <dbReference type="ARBA" id="ARBA00009699"/>
    </source>
</evidence>
<evidence type="ECO:0000256" key="8">
    <source>
        <dbReference type="PIRNR" id="PIRNR016302"/>
    </source>
</evidence>
<dbReference type="EMBL" id="PPTA01000001">
    <property type="protein sequence ID" value="TFB06689.1"/>
    <property type="molecule type" value="Genomic_DNA"/>
</dbReference>
<dbReference type="InterPro" id="IPR014480">
    <property type="entry name" value="Mannan-1_6-alpha_mannosidase"/>
</dbReference>
<organism evidence="12 13">
    <name type="scientific">Trichoderma ghanense</name>
    <dbReference type="NCBI Taxonomy" id="65468"/>
    <lineage>
        <taxon>Eukaryota</taxon>
        <taxon>Fungi</taxon>
        <taxon>Dikarya</taxon>
        <taxon>Ascomycota</taxon>
        <taxon>Pezizomycotina</taxon>
        <taxon>Sordariomycetes</taxon>
        <taxon>Hypocreomycetidae</taxon>
        <taxon>Hypocreales</taxon>
        <taxon>Hypocreaceae</taxon>
        <taxon>Trichoderma</taxon>
    </lineage>
</organism>
<keyword evidence="10" id="KW-0472">Membrane</keyword>
<dbReference type="SUPFAM" id="SSF48208">
    <property type="entry name" value="Six-hairpin glycosidases"/>
    <property type="match status" value="1"/>
</dbReference>
<dbReference type="Pfam" id="PF03663">
    <property type="entry name" value="Glyco_hydro_76"/>
    <property type="match status" value="2"/>
</dbReference>
<evidence type="ECO:0000256" key="6">
    <source>
        <dbReference type="ARBA" id="ARBA00023180"/>
    </source>
</evidence>
<feature type="transmembrane region" description="Helical" evidence="10">
    <location>
        <begin position="461"/>
        <end position="483"/>
    </location>
</feature>
<evidence type="ECO:0000256" key="7">
    <source>
        <dbReference type="ARBA" id="ARBA00023295"/>
    </source>
</evidence>
<proteinExistence type="inferred from homology"/>
<comment type="catalytic activity">
    <reaction evidence="1 8">
        <text>Random hydrolysis of (1-&gt;6)-alpha-D-mannosidic linkages in unbranched (1-&gt;6)-mannans.</text>
        <dbReference type="EC" id="3.2.1.101"/>
    </reaction>
</comment>
<evidence type="ECO:0000313" key="12">
    <source>
        <dbReference type="EMBL" id="TFB06689.1"/>
    </source>
</evidence>
<dbReference type="PIRSF" id="PIRSF016302">
    <property type="entry name" value="Man_a_manosd"/>
    <property type="match status" value="1"/>
</dbReference>
<dbReference type="Gene3D" id="1.50.10.20">
    <property type="match status" value="1"/>
</dbReference>
<comment type="similarity">
    <text evidence="2 8">Belongs to the glycosyl hydrolase 76 family.</text>
</comment>
<evidence type="ECO:0000256" key="10">
    <source>
        <dbReference type="SAM" id="Phobius"/>
    </source>
</evidence>
<keyword evidence="6" id="KW-0325">Glycoprotein</keyword>
<dbReference type="EC" id="3.2.1.101" evidence="3 8"/>
<feature type="compositionally biased region" description="Polar residues" evidence="9">
    <location>
        <begin position="436"/>
        <end position="450"/>
    </location>
</feature>
<gene>
    <name evidence="12" type="ORF">CCMA1212_001234</name>
</gene>
<keyword evidence="5 8" id="KW-0378">Hydrolase</keyword>
<dbReference type="PANTHER" id="PTHR12145:SF36">
    <property type="entry name" value="MANNAN ENDO-1,6-ALPHA-MANNOSIDASE DCW1"/>
    <property type="match status" value="1"/>
</dbReference>
<evidence type="ECO:0000256" key="11">
    <source>
        <dbReference type="SAM" id="SignalP"/>
    </source>
</evidence>
<dbReference type="InterPro" id="IPR005198">
    <property type="entry name" value="Glyco_hydro_76"/>
</dbReference>
<dbReference type="RefSeq" id="XP_073562890.1">
    <property type="nucleotide sequence ID" value="XM_073698667.1"/>
</dbReference>
<feature type="transmembrane region" description="Helical" evidence="10">
    <location>
        <begin position="270"/>
        <end position="290"/>
    </location>
</feature>
<dbReference type="PANTHER" id="PTHR12145">
    <property type="entry name" value="MANNAN ENDO-1,6-ALPHA-MANNOSIDASE DCW1"/>
    <property type="match status" value="1"/>
</dbReference>
<dbReference type="GeneID" id="300573117"/>
<keyword evidence="13" id="KW-1185">Reference proteome</keyword>
<evidence type="ECO:0000256" key="9">
    <source>
        <dbReference type="SAM" id="MobiDB-lite"/>
    </source>
</evidence>